<name>A0ABV1HPJ1_9FIRM</name>
<keyword evidence="1" id="KW-0472">Membrane</keyword>
<feature type="transmembrane region" description="Helical" evidence="1">
    <location>
        <begin position="27"/>
        <end position="49"/>
    </location>
</feature>
<organism evidence="2 3">
    <name type="scientific">Ventrimonas faecis</name>
    <dbReference type="NCBI Taxonomy" id="3133170"/>
    <lineage>
        <taxon>Bacteria</taxon>
        <taxon>Bacillati</taxon>
        <taxon>Bacillota</taxon>
        <taxon>Clostridia</taxon>
        <taxon>Lachnospirales</taxon>
        <taxon>Lachnospiraceae</taxon>
        <taxon>Ventrimonas</taxon>
    </lineage>
</organism>
<dbReference type="Proteomes" id="UP001437460">
    <property type="component" value="Unassembled WGS sequence"/>
</dbReference>
<evidence type="ECO:0000256" key="1">
    <source>
        <dbReference type="SAM" id="Phobius"/>
    </source>
</evidence>
<evidence type="ECO:0008006" key="4">
    <source>
        <dbReference type="Google" id="ProtNLM"/>
    </source>
</evidence>
<evidence type="ECO:0000313" key="3">
    <source>
        <dbReference type="Proteomes" id="UP001437460"/>
    </source>
</evidence>
<keyword evidence="3" id="KW-1185">Reference proteome</keyword>
<comment type="caution">
    <text evidence="2">The sequence shown here is derived from an EMBL/GenBank/DDBJ whole genome shotgun (WGS) entry which is preliminary data.</text>
</comment>
<proteinExistence type="predicted"/>
<accession>A0ABV1HPJ1</accession>
<dbReference type="EMBL" id="JBBMFJ010000035">
    <property type="protein sequence ID" value="MEQ2564243.1"/>
    <property type="molecule type" value="Genomic_DNA"/>
</dbReference>
<gene>
    <name evidence="2" type="ORF">WMO41_13905</name>
</gene>
<reference evidence="2 3" key="1">
    <citation type="submission" date="2024-03" db="EMBL/GenBank/DDBJ databases">
        <title>Human intestinal bacterial collection.</title>
        <authorList>
            <person name="Pauvert C."/>
            <person name="Hitch T.C.A."/>
            <person name="Clavel T."/>
        </authorList>
    </citation>
    <scope>NUCLEOTIDE SEQUENCE [LARGE SCALE GENOMIC DNA]</scope>
    <source>
        <strain evidence="2 3">CLA-AP-H27</strain>
    </source>
</reference>
<keyword evidence="1" id="KW-0812">Transmembrane</keyword>
<protein>
    <recommendedName>
        <fullName evidence="4">DUF4179 domain-containing protein</fullName>
    </recommendedName>
</protein>
<dbReference type="RefSeq" id="WP_349230279.1">
    <property type="nucleotide sequence ID" value="NZ_JBBMFJ010000035.1"/>
</dbReference>
<sequence length="108" mass="12098">MYDTATRVEMVKKRIRQRQREMEKHRIFVLSAICVLLSAALAGLMGIFTGAEQIAIPGLYGSILLHENVGGYVLVGVISFTAAVIITVLCIKYRKRIKTNDSKEDKRT</sequence>
<evidence type="ECO:0000313" key="2">
    <source>
        <dbReference type="EMBL" id="MEQ2564243.1"/>
    </source>
</evidence>
<keyword evidence="1" id="KW-1133">Transmembrane helix</keyword>
<feature type="transmembrane region" description="Helical" evidence="1">
    <location>
        <begin position="69"/>
        <end position="91"/>
    </location>
</feature>